<keyword evidence="2" id="KW-1185">Reference proteome</keyword>
<dbReference type="EMBL" id="SPHZ02000003">
    <property type="protein sequence ID" value="KAF0926063.1"/>
    <property type="molecule type" value="Genomic_DNA"/>
</dbReference>
<organism evidence="1 2">
    <name type="scientific">Oryza meyeriana var. granulata</name>
    <dbReference type="NCBI Taxonomy" id="110450"/>
    <lineage>
        <taxon>Eukaryota</taxon>
        <taxon>Viridiplantae</taxon>
        <taxon>Streptophyta</taxon>
        <taxon>Embryophyta</taxon>
        <taxon>Tracheophyta</taxon>
        <taxon>Spermatophyta</taxon>
        <taxon>Magnoliopsida</taxon>
        <taxon>Liliopsida</taxon>
        <taxon>Poales</taxon>
        <taxon>Poaceae</taxon>
        <taxon>BOP clade</taxon>
        <taxon>Oryzoideae</taxon>
        <taxon>Oryzeae</taxon>
        <taxon>Oryzinae</taxon>
        <taxon>Oryza</taxon>
        <taxon>Oryza meyeriana</taxon>
    </lineage>
</organism>
<comment type="caution">
    <text evidence="1">The sequence shown here is derived from an EMBL/GenBank/DDBJ whole genome shotgun (WGS) entry which is preliminary data.</text>
</comment>
<accession>A0A6G1EN59</accession>
<evidence type="ECO:0000313" key="1">
    <source>
        <dbReference type="EMBL" id="KAF0926063.1"/>
    </source>
</evidence>
<gene>
    <name evidence="1" type="ORF">E2562_020739</name>
</gene>
<evidence type="ECO:0000313" key="2">
    <source>
        <dbReference type="Proteomes" id="UP000479710"/>
    </source>
</evidence>
<dbReference type="AlphaFoldDB" id="A0A6G1EN59"/>
<name>A0A6G1EN59_9ORYZ</name>
<proteinExistence type="predicted"/>
<reference evidence="1 2" key="1">
    <citation type="submission" date="2019-11" db="EMBL/GenBank/DDBJ databases">
        <title>Whole genome sequence of Oryza granulata.</title>
        <authorList>
            <person name="Li W."/>
        </authorList>
    </citation>
    <scope>NUCLEOTIDE SEQUENCE [LARGE SCALE GENOMIC DNA]</scope>
    <source>
        <strain evidence="2">cv. Menghai</strain>
        <tissue evidence="1">Leaf</tissue>
    </source>
</reference>
<dbReference type="Proteomes" id="UP000479710">
    <property type="component" value="Unassembled WGS sequence"/>
</dbReference>
<protein>
    <submittedName>
        <fullName evidence="1">Uncharacterized protein</fullName>
    </submittedName>
</protein>
<sequence length="89" mass="8983">MSMMGVRRSGVVSIAATVKGGLSEGRAAGVLKTSYMTCGGSGVLAAVALAKASASVMLVRGVPATVRPQKCISALLKAARYFASFGFRA</sequence>